<feature type="compositionally biased region" description="Polar residues" evidence="1">
    <location>
        <begin position="121"/>
        <end position="131"/>
    </location>
</feature>
<dbReference type="Proteomes" id="UP001500840">
    <property type="component" value="Unassembled WGS sequence"/>
</dbReference>
<evidence type="ECO:0000256" key="1">
    <source>
        <dbReference type="SAM" id="MobiDB-lite"/>
    </source>
</evidence>
<gene>
    <name evidence="2" type="ORF">GCM10023156_25990</name>
</gene>
<accession>A0ABP8MPQ6</accession>
<keyword evidence="3" id="KW-1185">Reference proteome</keyword>
<sequence length="146" mass="15248">MIASIEVSDSVYIHPVATSDCPFENARLRDASAMYCYLAFGAPCKFRISELPASDLDLLRIGPFEGYANAITEADSSGPSAMKSPTGVEAKQDSPEVADSSAGSSLLLSKITSLTTISKTNMENDSDIVSPSGSRGTTGGSSIRKS</sequence>
<feature type="region of interest" description="Disordered" evidence="1">
    <location>
        <begin position="74"/>
        <end position="103"/>
    </location>
</feature>
<feature type="region of interest" description="Disordered" evidence="1">
    <location>
        <begin position="120"/>
        <end position="146"/>
    </location>
</feature>
<protein>
    <submittedName>
        <fullName evidence="2">Uncharacterized protein</fullName>
    </submittedName>
</protein>
<name>A0ABP8MPQ6_9BACT</name>
<evidence type="ECO:0000313" key="2">
    <source>
        <dbReference type="EMBL" id="GAA4454115.1"/>
    </source>
</evidence>
<evidence type="ECO:0000313" key="3">
    <source>
        <dbReference type="Proteomes" id="UP001500840"/>
    </source>
</evidence>
<reference evidence="3" key="1">
    <citation type="journal article" date="2019" name="Int. J. Syst. Evol. Microbiol.">
        <title>The Global Catalogue of Microorganisms (GCM) 10K type strain sequencing project: providing services to taxonomists for standard genome sequencing and annotation.</title>
        <authorList>
            <consortium name="The Broad Institute Genomics Platform"/>
            <consortium name="The Broad Institute Genome Sequencing Center for Infectious Disease"/>
            <person name="Wu L."/>
            <person name="Ma J."/>
        </authorList>
    </citation>
    <scope>NUCLEOTIDE SEQUENCE [LARGE SCALE GENOMIC DNA]</scope>
    <source>
        <strain evidence="3">JCM 17759</strain>
    </source>
</reference>
<organism evidence="2 3">
    <name type="scientific">Novipirellula rosea</name>
    <dbReference type="NCBI Taxonomy" id="1031540"/>
    <lineage>
        <taxon>Bacteria</taxon>
        <taxon>Pseudomonadati</taxon>
        <taxon>Planctomycetota</taxon>
        <taxon>Planctomycetia</taxon>
        <taxon>Pirellulales</taxon>
        <taxon>Pirellulaceae</taxon>
        <taxon>Novipirellula</taxon>
    </lineage>
</organism>
<comment type="caution">
    <text evidence="2">The sequence shown here is derived from an EMBL/GenBank/DDBJ whole genome shotgun (WGS) entry which is preliminary data.</text>
</comment>
<proteinExistence type="predicted"/>
<dbReference type="EMBL" id="BAABGA010000035">
    <property type="protein sequence ID" value="GAA4454115.1"/>
    <property type="molecule type" value="Genomic_DNA"/>
</dbReference>